<evidence type="ECO:0000259" key="2">
    <source>
        <dbReference type="Pfam" id="PF23598"/>
    </source>
</evidence>
<gene>
    <name evidence="3" type="ORF">M5K25_000251</name>
</gene>
<feature type="domain" description="Disease resistance R13L4/SHOC-2-like LRR" evidence="2">
    <location>
        <begin position="81"/>
        <end position="265"/>
    </location>
</feature>
<dbReference type="InterPro" id="IPR032675">
    <property type="entry name" value="LRR_dom_sf"/>
</dbReference>
<sequence length="282" mass="32823">MRSGGWTTQAVGLSQGLSLLPRLNPHAYETTPRTASKFFKHECGKLVDDEELSFKISESIRHLSVQTTNPIILRKIEKFKHLHSLFLFYKGSNQDHCSALIKIFEASRCLCLLYIHIDKLEMILEEIRYLKHLRYLMIERDDVTRLPRSLSNLYHLQYLIYDGWKRGQPEFLPSDINKLSNLHHVKLSHEYISSICGIGKLKSLQELHIFDLRNEMGYRIDEFKYLNDLCILGINCLENVKDAEEALDAQLCEKKRLTNLTLSWGSTDSRNIDLDENVLDNL</sequence>
<dbReference type="SUPFAM" id="SSF52058">
    <property type="entry name" value="L domain-like"/>
    <property type="match status" value="1"/>
</dbReference>
<comment type="caution">
    <text evidence="3">The sequence shown here is derived from an EMBL/GenBank/DDBJ whole genome shotgun (WGS) entry which is preliminary data.</text>
</comment>
<name>A0ABD0VTD8_DENTH</name>
<proteinExistence type="predicted"/>
<dbReference type="InterPro" id="IPR055414">
    <property type="entry name" value="LRR_R13L4/SHOC2-like"/>
</dbReference>
<organism evidence="3 4">
    <name type="scientific">Dendrobium thyrsiflorum</name>
    <name type="common">Pinecone-like raceme dendrobium</name>
    <name type="synonym">Orchid</name>
    <dbReference type="NCBI Taxonomy" id="117978"/>
    <lineage>
        <taxon>Eukaryota</taxon>
        <taxon>Viridiplantae</taxon>
        <taxon>Streptophyta</taxon>
        <taxon>Embryophyta</taxon>
        <taxon>Tracheophyta</taxon>
        <taxon>Spermatophyta</taxon>
        <taxon>Magnoliopsida</taxon>
        <taxon>Liliopsida</taxon>
        <taxon>Asparagales</taxon>
        <taxon>Orchidaceae</taxon>
        <taxon>Epidendroideae</taxon>
        <taxon>Malaxideae</taxon>
        <taxon>Dendrobiinae</taxon>
        <taxon>Dendrobium</taxon>
    </lineage>
</organism>
<reference evidence="3 4" key="1">
    <citation type="journal article" date="2024" name="Plant Biotechnol. J.">
        <title>Dendrobium thyrsiflorum genome and its molecular insights into genes involved in important horticultural traits.</title>
        <authorList>
            <person name="Chen B."/>
            <person name="Wang J.Y."/>
            <person name="Zheng P.J."/>
            <person name="Li K.L."/>
            <person name="Liang Y.M."/>
            <person name="Chen X.F."/>
            <person name="Zhang C."/>
            <person name="Zhao X."/>
            <person name="He X."/>
            <person name="Zhang G.Q."/>
            <person name="Liu Z.J."/>
            <person name="Xu Q."/>
        </authorList>
    </citation>
    <scope>NUCLEOTIDE SEQUENCE [LARGE SCALE GENOMIC DNA]</scope>
    <source>
        <strain evidence="3">GZMU011</strain>
    </source>
</reference>
<accession>A0ABD0VTD8</accession>
<evidence type="ECO:0000313" key="4">
    <source>
        <dbReference type="Proteomes" id="UP001552299"/>
    </source>
</evidence>
<dbReference type="PANTHER" id="PTHR47186:SF3">
    <property type="entry name" value="OS09G0267800 PROTEIN"/>
    <property type="match status" value="1"/>
</dbReference>
<keyword evidence="1" id="KW-0677">Repeat</keyword>
<dbReference type="Proteomes" id="UP001552299">
    <property type="component" value="Unassembled WGS sequence"/>
</dbReference>
<dbReference type="Pfam" id="PF23598">
    <property type="entry name" value="LRR_14"/>
    <property type="match status" value="1"/>
</dbReference>
<keyword evidence="4" id="KW-1185">Reference proteome</keyword>
<dbReference type="PANTHER" id="PTHR47186">
    <property type="entry name" value="LEUCINE-RICH REPEAT-CONTAINING PROTEIN 57"/>
    <property type="match status" value="1"/>
</dbReference>
<evidence type="ECO:0000256" key="1">
    <source>
        <dbReference type="ARBA" id="ARBA00022737"/>
    </source>
</evidence>
<dbReference type="Gene3D" id="3.80.10.10">
    <property type="entry name" value="Ribonuclease Inhibitor"/>
    <property type="match status" value="1"/>
</dbReference>
<protein>
    <recommendedName>
        <fullName evidence="2">Disease resistance R13L4/SHOC-2-like LRR domain-containing protein</fullName>
    </recommendedName>
</protein>
<dbReference type="AlphaFoldDB" id="A0ABD0VTD8"/>
<dbReference type="EMBL" id="JANQDX010000001">
    <property type="protein sequence ID" value="KAL0928375.1"/>
    <property type="molecule type" value="Genomic_DNA"/>
</dbReference>
<evidence type="ECO:0000313" key="3">
    <source>
        <dbReference type="EMBL" id="KAL0928375.1"/>
    </source>
</evidence>